<evidence type="ECO:0000313" key="2">
    <source>
        <dbReference type="EMBL" id="RCJ05583.1"/>
    </source>
</evidence>
<dbReference type="AlphaFoldDB" id="A0A367PDF3"/>
<dbReference type="Pfam" id="PF00857">
    <property type="entry name" value="Isochorismatase"/>
    <property type="match status" value="1"/>
</dbReference>
<dbReference type="PANTHER" id="PTHR43559">
    <property type="entry name" value="HYDROLASE YCAC-RELATED"/>
    <property type="match status" value="1"/>
</dbReference>
<dbReference type="RefSeq" id="WP_114134392.1">
    <property type="nucleotide sequence ID" value="NZ_CP068435.1"/>
</dbReference>
<reference evidence="2 3" key="1">
    <citation type="submission" date="2018-04" db="EMBL/GenBank/DDBJ databases">
        <title>Cupriavidus necator CR12 genome sequencing and assembly.</title>
        <authorList>
            <person name="Ben Fekih I."/>
            <person name="Mazhar H.S."/>
            <person name="Bello S.K."/>
            <person name="Rensing C."/>
        </authorList>
    </citation>
    <scope>NUCLEOTIDE SEQUENCE [LARGE SCALE GENOMIC DNA]</scope>
    <source>
        <strain evidence="2 3">CR12</strain>
    </source>
</reference>
<dbReference type="InterPro" id="IPR000868">
    <property type="entry name" value="Isochorismatase-like_dom"/>
</dbReference>
<dbReference type="Proteomes" id="UP000253501">
    <property type="component" value="Unassembled WGS sequence"/>
</dbReference>
<dbReference type="Gene3D" id="3.40.50.850">
    <property type="entry name" value="Isochorismatase-like"/>
    <property type="match status" value="1"/>
</dbReference>
<proteinExistence type="predicted"/>
<sequence length="254" mass="27493">MTATRPADIVSPITDSALPNRVSAADARAAGRYGHDKPTVENSIVLLVDHQIGLMAGMRDTTSLAELKSNVIGLARTAKALGLPTLITSSNAQWQNGDNLPEIKEIFDDQPIYRRTGIINCYEDPTFRKALEDLVAQTGRRHIVIAGVTIGTCCALPTLSMLNDGYSVYPVVDACGAWNRYEADAAMSRMANAGAELVTTFALACELQADWKLSSANAMLEPFNQNLSEYGFVLQNFWSNANGHVVPDPFGMVK</sequence>
<feature type="domain" description="Isochorismatase-like" evidence="1">
    <location>
        <begin position="44"/>
        <end position="200"/>
    </location>
</feature>
<protein>
    <submittedName>
        <fullName evidence="2">Isochorismatase family protein</fullName>
    </submittedName>
</protein>
<accession>A0A367PDF3</accession>
<evidence type="ECO:0000259" key="1">
    <source>
        <dbReference type="Pfam" id="PF00857"/>
    </source>
</evidence>
<dbReference type="PANTHER" id="PTHR43559:SF3">
    <property type="entry name" value="HYDROLASE YCAC-RELATED"/>
    <property type="match status" value="1"/>
</dbReference>
<dbReference type="InterPro" id="IPR053152">
    <property type="entry name" value="Hydrolase_YcaC-like"/>
</dbReference>
<comment type="caution">
    <text evidence="2">The sequence shown here is derived from an EMBL/GenBank/DDBJ whole genome shotgun (WGS) entry which is preliminary data.</text>
</comment>
<gene>
    <name evidence="2" type="ORF">DDK22_25825</name>
</gene>
<dbReference type="SUPFAM" id="SSF52499">
    <property type="entry name" value="Isochorismatase-like hydrolases"/>
    <property type="match status" value="1"/>
</dbReference>
<organism evidence="2 3">
    <name type="scientific">Cupriavidus necator</name>
    <name type="common">Alcaligenes eutrophus</name>
    <name type="synonym">Ralstonia eutropha</name>
    <dbReference type="NCBI Taxonomy" id="106590"/>
    <lineage>
        <taxon>Bacteria</taxon>
        <taxon>Pseudomonadati</taxon>
        <taxon>Pseudomonadota</taxon>
        <taxon>Betaproteobacteria</taxon>
        <taxon>Burkholderiales</taxon>
        <taxon>Burkholderiaceae</taxon>
        <taxon>Cupriavidus</taxon>
    </lineage>
</organism>
<dbReference type="InterPro" id="IPR036380">
    <property type="entry name" value="Isochorismatase-like_sf"/>
</dbReference>
<dbReference type="EMBL" id="QDHA01000069">
    <property type="protein sequence ID" value="RCJ05583.1"/>
    <property type="molecule type" value="Genomic_DNA"/>
</dbReference>
<evidence type="ECO:0000313" key="3">
    <source>
        <dbReference type="Proteomes" id="UP000253501"/>
    </source>
</evidence>
<name>A0A367PDF3_CUPNE</name>